<gene>
    <name evidence="1" type="ORF">TBK1r_45160</name>
</gene>
<keyword evidence="2" id="KW-1185">Reference proteome</keyword>
<accession>A0ABX5XV96</accession>
<dbReference type="EMBL" id="CP036432">
    <property type="protein sequence ID" value="QDV85502.1"/>
    <property type="molecule type" value="Genomic_DNA"/>
</dbReference>
<evidence type="ECO:0000313" key="1">
    <source>
        <dbReference type="EMBL" id="QDV85502.1"/>
    </source>
</evidence>
<proteinExistence type="predicted"/>
<protein>
    <recommendedName>
        <fullName evidence="3">RNA polymerase sigma factor</fullName>
    </recommendedName>
</protein>
<dbReference type="RefSeq" id="WP_145215242.1">
    <property type="nucleotide sequence ID" value="NZ_CP036432.1"/>
</dbReference>
<reference evidence="1 2" key="1">
    <citation type="submission" date="2019-02" db="EMBL/GenBank/DDBJ databases">
        <title>Deep-cultivation of Planctomycetes and their phenomic and genomic characterization uncovers novel biology.</title>
        <authorList>
            <person name="Wiegand S."/>
            <person name="Jogler M."/>
            <person name="Boedeker C."/>
            <person name="Pinto D."/>
            <person name="Vollmers J."/>
            <person name="Rivas-Marin E."/>
            <person name="Kohn T."/>
            <person name="Peeters S.H."/>
            <person name="Heuer A."/>
            <person name="Rast P."/>
            <person name="Oberbeckmann S."/>
            <person name="Bunk B."/>
            <person name="Jeske O."/>
            <person name="Meyerdierks A."/>
            <person name="Storesund J.E."/>
            <person name="Kallscheuer N."/>
            <person name="Luecker S."/>
            <person name="Lage O.M."/>
            <person name="Pohl T."/>
            <person name="Merkel B.J."/>
            <person name="Hornburger P."/>
            <person name="Mueller R.-W."/>
            <person name="Bruemmer F."/>
            <person name="Labrenz M."/>
            <person name="Spormann A.M."/>
            <person name="Op den Camp H."/>
            <person name="Overmann J."/>
            <person name="Amann R."/>
            <person name="Jetten M.S.M."/>
            <person name="Mascher T."/>
            <person name="Medema M.H."/>
            <person name="Devos D.P."/>
            <person name="Kaster A.-K."/>
            <person name="Ovreas L."/>
            <person name="Rohde M."/>
            <person name="Galperin M.Y."/>
            <person name="Jogler C."/>
        </authorList>
    </citation>
    <scope>NUCLEOTIDE SEQUENCE [LARGE SCALE GENOMIC DNA]</scope>
    <source>
        <strain evidence="1 2">TBK1r</strain>
    </source>
</reference>
<sequence>MLNTKDISNDRFTRGIIRRKAKQIAQRPGLDEQDVESIEQTILMHVISRMDAFDPNVAHRNVFITTVVERFVNNWLRNRVAKKRGPGYVQSLNVMVFVPGDWPTELGHTLDQSDSDKRLCINRRTDEEQSQLASDMATAIASLPKDWQRMLELRKDHSMTKVAALMGFPRTTLNGWMTQIAQRFAEAGLRDYLA</sequence>
<evidence type="ECO:0008006" key="3">
    <source>
        <dbReference type="Google" id="ProtNLM"/>
    </source>
</evidence>
<dbReference type="Proteomes" id="UP000318081">
    <property type="component" value="Chromosome"/>
</dbReference>
<name>A0ABX5XV96_9BACT</name>
<evidence type="ECO:0000313" key="2">
    <source>
        <dbReference type="Proteomes" id="UP000318081"/>
    </source>
</evidence>
<organism evidence="1 2">
    <name type="scientific">Stieleria magnilauensis</name>
    <dbReference type="NCBI Taxonomy" id="2527963"/>
    <lineage>
        <taxon>Bacteria</taxon>
        <taxon>Pseudomonadati</taxon>
        <taxon>Planctomycetota</taxon>
        <taxon>Planctomycetia</taxon>
        <taxon>Pirellulales</taxon>
        <taxon>Pirellulaceae</taxon>
        <taxon>Stieleria</taxon>
    </lineage>
</organism>